<keyword evidence="1" id="KW-0812">Transmembrane</keyword>
<accession>A0A8D9EJZ4</accession>
<organism evidence="2">
    <name type="scientific">Cacopsylla melanoneura</name>
    <dbReference type="NCBI Taxonomy" id="428564"/>
    <lineage>
        <taxon>Eukaryota</taxon>
        <taxon>Metazoa</taxon>
        <taxon>Ecdysozoa</taxon>
        <taxon>Arthropoda</taxon>
        <taxon>Hexapoda</taxon>
        <taxon>Insecta</taxon>
        <taxon>Pterygota</taxon>
        <taxon>Neoptera</taxon>
        <taxon>Paraneoptera</taxon>
        <taxon>Hemiptera</taxon>
        <taxon>Sternorrhyncha</taxon>
        <taxon>Psylloidea</taxon>
        <taxon>Psyllidae</taxon>
        <taxon>Psyllinae</taxon>
        <taxon>Cacopsylla</taxon>
    </lineage>
</organism>
<name>A0A8D9EJZ4_9HEMI</name>
<feature type="transmembrane region" description="Helical" evidence="1">
    <location>
        <begin position="53"/>
        <end position="86"/>
    </location>
</feature>
<keyword evidence="1" id="KW-0472">Membrane</keyword>
<reference evidence="2" key="1">
    <citation type="submission" date="2021-05" db="EMBL/GenBank/DDBJ databases">
        <authorList>
            <person name="Alioto T."/>
            <person name="Alioto T."/>
            <person name="Gomez Garrido J."/>
        </authorList>
    </citation>
    <scope>NUCLEOTIDE SEQUENCE</scope>
</reference>
<evidence type="ECO:0000256" key="1">
    <source>
        <dbReference type="SAM" id="Phobius"/>
    </source>
</evidence>
<keyword evidence="1" id="KW-1133">Transmembrane helix</keyword>
<protein>
    <submittedName>
        <fullName evidence="2">Uncharacterized protein</fullName>
    </submittedName>
</protein>
<evidence type="ECO:0000313" key="2">
    <source>
        <dbReference type="EMBL" id="CAG6755384.1"/>
    </source>
</evidence>
<dbReference type="EMBL" id="HBUF01541895">
    <property type="protein sequence ID" value="CAG6755384.1"/>
    <property type="molecule type" value="Transcribed_RNA"/>
</dbReference>
<dbReference type="AlphaFoldDB" id="A0A8D9EJZ4"/>
<proteinExistence type="predicted"/>
<sequence>MENLILITSGELAAVGTELTELSLRSWTKRGMLLLLLGTGLNLKSGTTDFLRLFFLVFFVTGVVVLWVVSVSIFQGGVGFSLYFFFVDSFVEEVVDKMILGRLFTNVVG</sequence>